<organism evidence="1 2">
    <name type="scientific">SAR324 cluster bacterium</name>
    <dbReference type="NCBI Taxonomy" id="2024889"/>
    <lineage>
        <taxon>Bacteria</taxon>
        <taxon>Deltaproteobacteria</taxon>
        <taxon>SAR324 cluster</taxon>
    </lineage>
</organism>
<dbReference type="Proteomes" id="UP000524246">
    <property type="component" value="Unassembled WGS sequence"/>
</dbReference>
<dbReference type="PANTHER" id="PTHR36173">
    <property type="entry name" value="RIBONUCLEASE VAPC16-RELATED"/>
    <property type="match status" value="1"/>
</dbReference>
<comment type="caution">
    <text evidence="1">The sequence shown here is derived from an EMBL/GenBank/DDBJ whole genome shotgun (WGS) entry which is preliminary data.</text>
</comment>
<sequence>MRPISVWEAMLLHEHRQVQLGDDPEEWIKAVLRKIPMREAAISSEIAVRSRKVNLSHNDPANRFLIATVEVQGLTLVTSDQRIREECSVEVL</sequence>
<dbReference type="AlphaFoldDB" id="A0A7X9IJ68"/>
<evidence type="ECO:0000313" key="2">
    <source>
        <dbReference type="Proteomes" id="UP000524246"/>
    </source>
</evidence>
<evidence type="ECO:0000313" key="1">
    <source>
        <dbReference type="EMBL" id="NMC61827.1"/>
    </source>
</evidence>
<gene>
    <name evidence="1" type="ORF">GYA55_01525</name>
</gene>
<dbReference type="SUPFAM" id="SSF88723">
    <property type="entry name" value="PIN domain-like"/>
    <property type="match status" value="1"/>
</dbReference>
<reference evidence="1 2" key="1">
    <citation type="journal article" date="2020" name="Biotechnol. Biofuels">
        <title>New insights from the biogas microbiome by comprehensive genome-resolved metagenomics of nearly 1600 species originating from multiple anaerobic digesters.</title>
        <authorList>
            <person name="Campanaro S."/>
            <person name="Treu L."/>
            <person name="Rodriguez-R L.M."/>
            <person name="Kovalovszki A."/>
            <person name="Ziels R.M."/>
            <person name="Maus I."/>
            <person name="Zhu X."/>
            <person name="Kougias P.G."/>
            <person name="Basile A."/>
            <person name="Luo G."/>
            <person name="Schluter A."/>
            <person name="Konstantinidis K.T."/>
            <person name="Angelidaki I."/>
        </authorList>
    </citation>
    <scope>NUCLEOTIDE SEQUENCE [LARGE SCALE GENOMIC DNA]</scope>
    <source>
        <strain evidence="1">AS27yjCOA_65</strain>
    </source>
</reference>
<name>A0A7X9IJ68_9DELT</name>
<dbReference type="InterPro" id="IPR029060">
    <property type="entry name" value="PIN-like_dom_sf"/>
</dbReference>
<protein>
    <submittedName>
        <fullName evidence="1">Type II toxin-antitoxin system VapC family toxin</fullName>
    </submittedName>
</protein>
<accession>A0A7X9IJ68</accession>
<dbReference type="EMBL" id="JAAZON010000056">
    <property type="protein sequence ID" value="NMC61827.1"/>
    <property type="molecule type" value="Genomic_DNA"/>
</dbReference>
<dbReference type="InterPro" id="IPR052919">
    <property type="entry name" value="TA_system_RNase"/>
</dbReference>
<dbReference type="PANTHER" id="PTHR36173:SF1">
    <property type="entry name" value="RIBONUCLEASE VAPC22"/>
    <property type="match status" value="1"/>
</dbReference>
<proteinExistence type="predicted"/>